<proteinExistence type="predicted"/>
<feature type="transmembrane region" description="Helical" evidence="7">
    <location>
        <begin position="85"/>
        <end position="103"/>
    </location>
</feature>
<dbReference type="FunFam" id="1.20.1250.20:FF:000001">
    <property type="entry name" value="Dicarboxylate MFS transporter"/>
    <property type="match status" value="1"/>
</dbReference>
<dbReference type="InterPro" id="IPR036259">
    <property type="entry name" value="MFS_trans_sf"/>
</dbReference>
<dbReference type="AlphaFoldDB" id="A0A424W6T7"/>
<keyword evidence="2" id="KW-0813">Transport</keyword>
<evidence type="ECO:0000256" key="4">
    <source>
        <dbReference type="ARBA" id="ARBA00022692"/>
    </source>
</evidence>
<comment type="subcellular location">
    <subcellularLocation>
        <location evidence="1">Cell membrane</location>
        <topology evidence="1">Multi-pass membrane protein</topology>
    </subcellularLocation>
</comment>
<dbReference type="InterPro" id="IPR005828">
    <property type="entry name" value="MFS_sugar_transport-like"/>
</dbReference>
<evidence type="ECO:0000256" key="7">
    <source>
        <dbReference type="SAM" id="Phobius"/>
    </source>
</evidence>
<evidence type="ECO:0000259" key="8">
    <source>
        <dbReference type="PROSITE" id="PS50850"/>
    </source>
</evidence>
<feature type="transmembrane region" description="Helical" evidence="7">
    <location>
        <begin position="244"/>
        <end position="263"/>
    </location>
</feature>
<dbReference type="PROSITE" id="PS50850">
    <property type="entry name" value="MFS"/>
    <property type="match status" value="1"/>
</dbReference>
<evidence type="ECO:0000313" key="10">
    <source>
        <dbReference type="Proteomes" id="UP000285324"/>
    </source>
</evidence>
<evidence type="ECO:0000256" key="5">
    <source>
        <dbReference type="ARBA" id="ARBA00022989"/>
    </source>
</evidence>
<accession>A0A424W6T7</accession>
<keyword evidence="3" id="KW-1003">Cell membrane</keyword>
<dbReference type="GO" id="GO:0022857">
    <property type="term" value="F:transmembrane transporter activity"/>
    <property type="evidence" value="ECO:0007669"/>
    <property type="project" value="InterPro"/>
</dbReference>
<dbReference type="Gene3D" id="1.20.1250.20">
    <property type="entry name" value="MFS general substrate transporter like domains"/>
    <property type="match status" value="2"/>
</dbReference>
<evidence type="ECO:0000256" key="2">
    <source>
        <dbReference type="ARBA" id="ARBA00022448"/>
    </source>
</evidence>
<feature type="transmembrane region" description="Helical" evidence="7">
    <location>
        <begin position="150"/>
        <end position="173"/>
    </location>
</feature>
<dbReference type="InterPro" id="IPR011701">
    <property type="entry name" value="MFS"/>
</dbReference>
<keyword evidence="4 7" id="KW-0812">Transmembrane</keyword>
<dbReference type="GO" id="GO:0005886">
    <property type="term" value="C:plasma membrane"/>
    <property type="evidence" value="ECO:0007669"/>
    <property type="project" value="UniProtKB-SubCell"/>
</dbReference>
<sequence length="446" mass="48109">MAKQNEAAVRKVVAASLIGATIEWYDFFLYGVVAGIVFNKLYFPTGDPVVSTMLAYTTFAVGFVTRPLGGLIFGHFGDRIGRKSMLVMTLMIMGIATFLIGLVPTYDSIGIWAPILLLLLRVFQGIGLGGEWGGAVLMAYEYAPPGKKGFYASLPQIGLAIGLCLASGTVALLSTLLTDAQFMAWGWRIAFLASAAMVLVGMYIRLNIKETPEFAAVKANNAESRIPFFDMLKRYPGNVFKGMGARYIDGVFFNVFGVFSISYLTQTVQISRTEALIGVMAAALVMCFFIPFFGRLSDRIGRTRVYFWGSLITAAASFPGFWLMLNSQGSVMLIWLAIIIPFGILYAAVYGPEAALFCELFDAKVRYTGISFVYQFSGIFASGITPIIATALLKTGGGQPWLICLYVLFAGVVSAICAMLIGRGVQPAELEAAAPPAMPRGGLGKA</sequence>
<feature type="transmembrane region" description="Helical" evidence="7">
    <location>
        <begin position="275"/>
        <end position="293"/>
    </location>
</feature>
<evidence type="ECO:0000313" key="9">
    <source>
        <dbReference type="EMBL" id="RPJ88940.1"/>
    </source>
</evidence>
<feature type="transmembrane region" description="Helical" evidence="7">
    <location>
        <begin position="12"/>
        <end position="33"/>
    </location>
</feature>
<dbReference type="Pfam" id="PF07690">
    <property type="entry name" value="MFS_1"/>
    <property type="match status" value="1"/>
</dbReference>
<keyword evidence="6 7" id="KW-0472">Membrane</keyword>
<name>A0A424W6T7_ALCXX</name>
<feature type="transmembrane region" description="Helical" evidence="7">
    <location>
        <begin position="305"/>
        <end position="325"/>
    </location>
</feature>
<feature type="domain" description="Major facilitator superfamily (MFS) profile" evidence="8">
    <location>
        <begin position="12"/>
        <end position="426"/>
    </location>
</feature>
<dbReference type="OrthoDB" id="6766492at2"/>
<dbReference type="PANTHER" id="PTHR43045:SF1">
    <property type="entry name" value="SHIKIMATE TRANSPORTER"/>
    <property type="match status" value="1"/>
</dbReference>
<dbReference type="SUPFAM" id="SSF103473">
    <property type="entry name" value="MFS general substrate transporter"/>
    <property type="match status" value="1"/>
</dbReference>
<evidence type="ECO:0000256" key="1">
    <source>
        <dbReference type="ARBA" id="ARBA00004651"/>
    </source>
</evidence>
<evidence type="ECO:0000256" key="6">
    <source>
        <dbReference type="ARBA" id="ARBA00023136"/>
    </source>
</evidence>
<evidence type="ECO:0000256" key="3">
    <source>
        <dbReference type="ARBA" id="ARBA00022475"/>
    </source>
</evidence>
<dbReference type="Pfam" id="PF00083">
    <property type="entry name" value="Sugar_tr"/>
    <property type="match status" value="1"/>
</dbReference>
<feature type="transmembrane region" description="Helical" evidence="7">
    <location>
        <begin position="109"/>
        <end position="129"/>
    </location>
</feature>
<gene>
    <name evidence="9" type="ORF">DY367_25075</name>
</gene>
<dbReference type="RefSeq" id="WP_059380578.1">
    <property type="nucleotide sequence ID" value="NZ_CP061008.1"/>
</dbReference>
<comment type="caution">
    <text evidence="9">The sequence shown here is derived from an EMBL/GenBank/DDBJ whole genome shotgun (WGS) entry which is preliminary data.</text>
</comment>
<dbReference type="CDD" id="cd17369">
    <property type="entry name" value="MFS_ShiA_like"/>
    <property type="match status" value="1"/>
</dbReference>
<dbReference type="PANTHER" id="PTHR43045">
    <property type="entry name" value="SHIKIMATE TRANSPORTER"/>
    <property type="match status" value="1"/>
</dbReference>
<protein>
    <submittedName>
        <fullName evidence="9">MFS transporter</fullName>
    </submittedName>
</protein>
<feature type="transmembrane region" description="Helical" evidence="7">
    <location>
        <begin position="372"/>
        <end position="393"/>
    </location>
</feature>
<feature type="transmembrane region" description="Helical" evidence="7">
    <location>
        <begin position="185"/>
        <end position="204"/>
    </location>
</feature>
<dbReference type="Proteomes" id="UP000285324">
    <property type="component" value="Unassembled WGS sequence"/>
</dbReference>
<reference evidence="9 10" key="1">
    <citation type="submission" date="2018-08" db="EMBL/GenBank/DDBJ databases">
        <title>Achromobacter xylosoxidans Genome sequencing and assembly.</title>
        <authorList>
            <person name="Wang R."/>
            <person name="Rensing C."/>
            <person name="Li Y."/>
        </authorList>
    </citation>
    <scope>NUCLEOTIDE SEQUENCE [LARGE SCALE GENOMIC DNA]</scope>
    <source>
        <strain evidence="9 10">GD003A</strain>
    </source>
</reference>
<organism evidence="9 10">
    <name type="scientific">Alcaligenes xylosoxydans xylosoxydans</name>
    <name type="common">Achromobacter xylosoxidans</name>
    <dbReference type="NCBI Taxonomy" id="85698"/>
    <lineage>
        <taxon>Bacteria</taxon>
        <taxon>Pseudomonadati</taxon>
        <taxon>Pseudomonadota</taxon>
        <taxon>Betaproteobacteria</taxon>
        <taxon>Burkholderiales</taxon>
        <taxon>Alcaligenaceae</taxon>
        <taxon>Achromobacter</taxon>
    </lineage>
</organism>
<dbReference type="EMBL" id="QVXO01000051">
    <property type="protein sequence ID" value="RPJ88940.1"/>
    <property type="molecule type" value="Genomic_DNA"/>
</dbReference>
<keyword evidence="5 7" id="KW-1133">Transmembrane helix</keyword>
<feature type="transmembrane region" description="Helical" evidence="7">
    <location>
        <begin position="399"/>
        <end position="421"/>
    </location>
</feature>
<feature type="transmembrane region" description="Helical" evidence="7">
    <location>
        <begin position="331"/>
        <end position="351"/>
    </location>
</feature>
<dbReference type="InterPro" id="IPR020846">
    <property type="entry name" value="MFS_dom"/>
</dbReference>
<feature type="transmembrane region" description="Helical" evidence="7">
    <location>
        <begin position="53"/>
        <end position="73"/>
    </location>
</feature>